<gene>
    <name evidence="1" type="ORF">AVEN_104378_1</name>
</gene>
<name>A0A4Y2MB11_ARAVE</name>
<dbReference type="EMBL" id="BGPR01007038">
    <property type="protein sequence ID" value="GBN23763.1"/>
    <property type="molecule type" value="Genomic_DNA"/>
</dbReference>
<organism evidence="1 2">
    <name type="scientific">Araneus ventricosus</name>
    <name type="common">Orbweaver spider</name>
    <name type="synonym">Epeira ventricosa</name>
    <dbReference type="NCBI Taxonomy" id="182803"/>
    <lineage>
        <taxon>Eukaryota</taxon>
        <taxon>Metazoa</taxon>
        <taxon>Ecdysozoa</taxon>
        <taxon>Arthropoda</taxon>
        <taxon>Chelicerata</taxon>
        <taxon>Arachnida</taxon>
        <taxon>Araneae</taxon>
        <taxon>Araneomorphae</taxon>
        <taxon>Entelegynae</taxon>
        <taxon>Araneoidea</taxon>
        <taxon>Araneidae</taxon>
        <taxon>Araneus</taxon>
    </lineage>
</organism>
<dbReference type="AlphaFoldDB" id="A0A4Y2MB11"/>
<evidence type="ECO:0000313" key="1">
    <source>
        <dbReference type="EMBL" id="GBN23763.1"/>
    </source>
</evidence>
<protein>
    <submittedName>
        <fullName evidence="1">Uncharacterized protein</fullName>
    </submittedName>
</protein>
<proteinExistence type="predicted"/>
<evidence type="ECO:0000313" key="2">
    <source>
        <dbReference type="Proteomes" id="UP000499080"/>
    </source>
</evidence>
<reference evidence="1 2" key="1">
    <citation type="journal article" date="2019" name="Sci. Rep.">
        <title>Orb-weaving spider Araneus ventricosus genome elucidates the spidroin gene catalogue.</title>
        <authorList>
            <person name="Kono N."/>
            <person name="Nakamura H."/>
            <person name="Ohtoshi R."/>
            <person name="Moran D.A.P."/>
            <person name="Shinohara A."/>
            <person name="Yoshida Y."/>
            <person name="Fujiwara M."/>
            <person name="Mori M."/>
            <person name="Tomita M."/>
            <person name="Arakawa K."/>
        </authorList>
    </citation>
    <scope>NUCLEOTIDE SEQUENCE [LARGE SCALE GENOMIC DNA]</scope>
</reference>
<accession>A0A4Y2MB11</accession>
<keyword evidence="2" id="KW-1185">Reference proteome</keyword>
<dbReference type="Proteomes" id="UP000499080">
    <property type="component" value="Unassembled WGS sequence"/>
</dbReference>
<comment type="caution">
    <text evidence="1">The sequence shown here is derived from an EMBL/GenBank/DDBJ whole genome shotgun (WGS) entry which is preliminary data.</text>
</comment>
<sequence length="76" mass="8759">MAALRRGLPRLLAFLCPPLQQHQAVQLRQLFPQHLLLRNPKQNLNPLDRRPICLQPHQPVLQLRQLQPAPLAPEAQ</sequence>